<dbReference type="CDD" id="cd00342">
    <property type="entry name" value="gram_neg_porins"/>
    <property type="match status" value="1"/>
</dbReference>
<dbReference type="InterPro" id="IPR023614">
    <property type="entry name" value="Porin_dom_sf"/>
</dbReference>
<evidence type="ECO:0000256" key="6">
    <source>
        <dbReference type="ARBA" id="ARBA00022729"/>
    </source>
</evidence>
<keyword evidence="8" id="KW-0626">Porin</keyword>
<dbReference type="InterPro" id="IPR033900">
    <property type="entry name" value="Gram_neg_porin_domain"/>
</dbReference>
<keyword evidence="7" id="KW-0406">Ion transport</keyword>
<keyword evidence="14" id="KW-1185">Reference proteome</keyword>
<evidence type="ECO:0000256" key="11">
    <source>
        <dbReference type="SAM" id="SignalP"/>
    </source>
</evidence>
<dbReference type="Proteomes" id="UP000182108">
    <property type="component" value="Unassembled WGS sequence"/>
</dbReference>
<feature type="domain" description="Porin" evidence="12">
    <location>
        <begin position="7"/>
        <end position="339"/>
    </location>
</feature>
<evidence type="ECO:0000256" key="9">
    <source>
        <dbReference type="ARBA" id="ARBA00023136"/>
    </source>
</evidence>
<evidence type="ECO:0000256" key="1">
    <source>
        <dbReference type="ARBA" id="ARBA00004571"/>
    </source>
</evidence>
<dbReference type="Gene3D" id="2.40.160.10">
    <property type="entry name" value="Porin"/>
    <property type="match status" value="1"/>
</dbReference>
<sequence length="375" mass="40027">MQKKLIALAVAGLVSAPVFAQSNIQIYGVADAYMKYGDFMGDDAMGVDSGGLAGSRIGFRGEEDLGSGLKAVFVLEQGINIDSGKSTGMTGDDDKNSGDQTFTRQAYVGLKGNFGQVALGRQYAPGYFTADYDALLSAPGISPMSLLSNFTRLTITPNSAARWNNSVTYNGTFQSVSLSGIYSAGNRETDVKNGDDNNDDDKYGVSLKYDNGPLKIGGVYQGVKFSGSNTIAGVKADETQKEWLIGASYNFGMATLAGSYQQGRDVLGWNGLDIDLWQVGVIVPVGAGNIHVAYAQGDVDKANLLQDDVKPKSFTVAYTHALSKRTTGYVGYTKVDYDDLLWGEAEVLGNNLNGHAGTEKVDDTDLFYVGINHKF</sequence>
<dbReference type="RefSeq" id="WP_055423889.1">
    <property type="nucleotide sequence ID" value="NZ_CYHH01000009.1"/>
</dbReference>
<dbReference type="GO" id="GO:0015288">
    <property type="term" value="F:porin activity"/>
    <property type="evidence" value="ECO:0007669"/>
    <property type="project" value="UniProtKB-KW"/>
</dbReference>
<evidence type="ECO:0000256" key="5">
    <source>
        <dbReference type="ARBA" id="ARBA00022692"/>
    </source>
</evidence>
<accession>A0A0K6IX02</accession>
<dbReference type="GO" id="GO:0046930">
    <property type="term" value="C:pore complex"/>
    <property type="evidence" value="ECO:0007669"/>
    <property type="project" value="UniProtKB-KW"/>
</dbReference>
<evidence type="ECO:0000256" key="3">
    <source>
        <dbReference type="ARBA" id="ARBA00022448"/>
    </source>
</evidence>
<evidence type="ECO:0000313" key="14">
    <source>
        <dbReference type="Proteomes" id="UP000182108"/>
    </source>
</evidence>
<comment type="subcellular location">
    <subcellularLocation>
        <location evidence="1">Cell outer membrane</location>
        <topology evidence="1">Multi-pass membrane protein</topology>
    </subcellularLocation>
</comment>
<keyword evidence="3" id="KW-0813">Transport</keyword>
<dbReference type="GO" id="GO:0009279">
    <property type="term" value="C:cell outer membrane"/>
    <property type="evidence" value="ECO:0007669"/>
    <property type="project" value="UniProtKB-SubCell"/>
</dbReference>
<dbReference type="InterPro" id="IPR002299">
    <property type="entry name" value="Porin_Neis"/>
</dbReference>
<name>A0A0K6IX02_9PROT</name>
<evidence type="ECO:0000256" key="8">
    <source>
        <dbReference type="ARBA" id="ARBA00023114"/>
    </source>
</evidence>
<gene>
    <name evidence="13" type="ORF">Ga0061068_10937</name>
</gene>
<evidence type="ECO:0000256" key="2">
    <source>
        <dbReference type="ARBA" id="ARBA00011233"/>
    </source>
</evidence>
<evidence type="ECO:0000256" key="4">
    <source>
        <dbReference type="ARBA" id="ARBA00022452"/>
    </source>
</evidence>
<dbReference type="GO" id="GO:0006811">
    <property type="term" value="P:monoatomic ion transport"/>
    <property type="evidence" value="ECO:0007669"/>
    <property type="project" value="UniProtKB-KW"/>
</dbReference>
<proteinExistence type="predicted"/>
<evidence type="ECO:0000313" key="13">
    <source>
        <dbReference type="EMBL" id="CUB07608.1"/>
    </source>
</evidence>
<dbReference type="Pfam" id="PF13609">
    <property type="entry name" value="Porin_4"/>
    <property type="match status" value="1"/>
</dbReference>
<feature type="chain" id="PRO_5005505877" evidence="11">
    <location>
        <begin position="21"/>
        <end position="375"/>
    </location>
</feature>
<protein>
    <submittedName>
        <fullName evidence="13">Outer membrane protein (Porin)</fullName>
    </submittedName>
</protein>
<dbReference type="AlphaFoldDB" id="A0A0K6IX02"/>
<keyword evidence="6 11" id="KW-0732">Signal</keyword>
<keyword evidence="9" id="KW-0472">Membrane</keyword>
<organism evidence="13 14">
    <name type="scientific">Tepidiphilus thermophilus</name>
    <dbReference type="NCBI Taxonomy" id="876478"/>
    <lineage>
        <taxon>Bacteria</taxon>
        <taxon>Pseudomonadati</taxon>
        <taxon>Pseudomonadota</taxon>
        <taxon>Hydrogenophilia</taxon>
        <taxon>Hydrogenophilales</taxon>
        <taxon>Hydrogenophilaceae</taxon>
        <taxon>Tepidiphilus</taxon>
    </lineage>
</organism>
<keyword evidence="5" id="KW-0812">Transmembrane</keyword>
<dbReference type="InterPro" id="IPR050298">
    <property type="entry name" value="Gram-neg_bact_OMP"/>
</dbReference>
<reference evidence="14" key="1">
    <citation type="submission" date="2015-08" db="EMBL/GenBank/DDBJ databases">
        <authorList>
            <person name="Babu N.S."/>
            <person name="Beckwith C.J."/>
            <person name="Beseler K.G."/>
            <person name="Brison A."/>
            <person name="Carone J.V."/>
            <person name="Caskin T.P."/>
            <person name="Diamond M."/>
            <person name="Durham M.E."/>
            <person name="Foxe J.M."/>
            <person name="Go M."/>
            <person name="Henderson B.A."/>
            <person name="Jones I.B."/>
            <person name="McGettigan J.A."/>
            <person name="Micheletti S.J."/>
            <person name="Nasrallah M.E."/>
            <person name="Ortiz D."/>
            <person name="Piller C.R."/>
            <person name="Privatt S.R."/>
            <person name="Schneider S.L."/>
            <person name="Sharp S."/>
            <person name="Smith T.C."/>
            <person name="Stanton J.D."/>
            <person name="Ullery H.E."/>
            <person name="Wilson R.J."/>
            <person name="Serrano M.G."/>
            <person name="Buck G."/>
            <person name="Lee V."/>
            <person name="Wang Y."/>
            <person name="Carvalho R."/>
            <person name="Voegtly L."/>
            <person name="Shi R."/>
            <person name="Duckworth R."/>
            <person name="Johnson A."/>
            <person name="Loviza R."/>
            <person name="Walstead R."/>
            <person name="Shah Z."/>
            <person name="Kiflezghi M."/>
            <person name="Wade K."/>
            <person name="Ball S.L."/>
            <person name="Bradley K.W."/>
            <person name="Asai D.J."/>
            <person name="Bowman C.A."/>
            <person name="Russell D.A."/>
            <person name="Pope W.H."/>
            <person name="Jacobs-Sera D."/>
            <person name="Hendrix R.W."/>
            <person name="Hatfull G.F."/>
        </authorList>
    </citation>
    <scope>NUCLEOTIDE SEQUENCE [LARGE SCALE GENOMIC DNA]</scope>
    <source>
        <strain evidence="14">JCM 19170</strain>
    </source>
</reference>
<keyword evidence="10" id="KW-0998">Cell outer membrane</keyword>
<feature type="signal peptide" evidence="11">
    <location>
        <begin position="1"/>
        <end position="20"/>
    </location>
</feature>
<dbReference type="PANTHER" id="PTHR34501:SF9">
    <property type="entry name" value="MAJOR OUTER MEMBRANE PROTEIN P.IA"/>
    <property type="match status" value="1"/>
</dbReference>
<keyword evidence="4" id="KW-1134">Transmembrane beta strand</keyword>
<dbReference type="SUPFAM" id="SSF56935">
    <property type="entry name" value="Porins"/>
    <property type="match status" value="1"/>
</dbReference>
<dbReference type="PANTHER" id="PTHR34501">
    <property type="entry name" value="PROTEIN YDDL-RELATED"/>
    <property type="match status" value="1"/>
</dbReference>
<dbReference type="EMBL" id="CYHH01000009">
    <property type="protein sequence ID" value="CUB07608.1"/>
    <property type="molecule type" value="Genomic_DNA"/>
</dbReference>
<comment type="subunit">
    <text evidence="2">Homotrimer.</text>
</comment>
<dbReference type="OrthoDB" id="5293374at2"/>
<evidence type="ECO:0000256" key="7">
    <source>
        <dbReference type="ARBA" id="ARBA00023065"/>
    </source>
</evidence>
<evidence type="ECO:0000259" key="12">
    <source>
        <dbReference type="Pfam" id="PF13609"/>
    </source>
</evidence>
<evidence type="ECO:0000256" key="10">
    <source>
        <dbReference type="ARBA" id="ARBA00023237"/>
    </source>
</evidence>
<dbReference type="PRINTS" id="PR00184">
    <property type="entry name" value="NEISSPPORIN"/>
</dbReference>